<dbReference type="SUPFAM" id="SSF47729">
    <property type="entry name" value="IHF-like DNA-binding proteins"/>
    <property type="match status" value="1"/>
</dbReference>
<dbReference type="Pfam" id="PF18291">
    <property type="entry name" value="HU-HIG"/>
    <property type="match status" value="1"/>
</dbReference>
<name>Z4WWR7_9PORP</name>
<dbReference type="EMBL" id="JDFF01000021">
    <property type="protein sequence ID" value="EWC91914.1"/>
    <property type="molecule type" value="Genomic_DNA"/>
</dbReference>
<evidence type="ECO:0000313" key="4">
    <source>
        <dbReference type="EMBL" id="EWC91914.1"/>
    </source>
</evidence>
<accession>Z4WWR7</accession>
<evidence type="ECO:0000313" key="5">
    <source>
        <dbReference type="Proteomes" id="UP000023482"/>
    </source>
</evidence>
<sequence length="166" mass="18268">MSKKNKPIGYILGQHKVGVGPNKGKVVIQATPLGRHRMSFERFCELVAKDTTLNYMEEQSVLNLAADMAREVVAKGDVVDFGRLGTLSPSLKSKVVPVGSEFNANVHITEPRVNLRPNATYFRLRPEEVSYERMIIKPAMNMDDKEPDEYGGDSPPSGGNIPSPLA</sequence>
<proteinExistence type="predicted"/>
<evidence type="ECO:0000259" key="3">
    <source>
        <dbReference type="Pfam" id="PF18291"/>
    </source>
</evidence>
<dbReference type="GO" id="GO:0003677">
    <property type="term" value="F:DNA binding"/>
    <property type="evidence" value="ECO:0007669"/>
    <property type="project" value="UniProtKB-KW"/>
</dbReference>
<comment type="caution">
    <text evidence="4">The sequence shown here is derived from an EMBL/GenBank/DDBJ whole genome shotgun (WGS) entry which is preliminary data.</text>
</comment>
<evidence type="ECO:0000256" key="1">
    <source>
        <dbReference type="ARBA" id="ARBA00023125"/>
    </source>
</evidence>
<dbReference type="InterPro" id="IPR010992">
    <property type="entry name" value="IHF-like_DNA-bd_dom_sf"/>
</dbReference>
<evidence type="ECO:0000256" key="2">
    <source>
        <dbReference type="SAM" id="MobiDB-lite"/>
    </source>
</evidence>
<feature type="domain" description="HU" evidence="3">
    <location>
        <begin position="25"/>
        <end position="121"/>
    </location>
</feature>
<organism evidence="4 5">
    <name type="scientific">Porphyromonas catoniae ATCC 51270</name>
    <dbReference type="NCBI Taxonomy" id="887901"/>
    <lineage>
        <taxon>Bacteria</taxon>
        <taxon>Pseudomonadati</taxon>
        <taxon>Bacteroidota</taxon>
        <taxon>Bacteroidia</taxon>
        <taxon>Bacteroidales</taxon>
        <taxon>Porphyromonadaceae</taxon>
        <taxon>Porphyromonas</taxon>
    </lineage>
</organism>
<dbReference type="RefSeq" id="WP_044169044.1">
    <property type="nucleotide sequence ID" value="NZ_JDFF01000021.1"/>
</dbReference>
<protein>
    <submittedName>
        <fullName evidence="4">Histone-like DNA-binding family protein</fullName>
    </submittedName>
</protein>
<dbReference type="AlphaFoldDB" id="Z4WWR7"/>
<keyword evidence="5" id="KW-1185">Reference proteome</keyword>
<dbReference type="InterPro" id="IPR041607">
    <property type="entry name" value="HU-HIG"/>
</dbReference>
<reference evidence="4 5" key="1">
    <citation type="submission" date="2014-01" db="EMBL/GenBank/DDBJ databases">
        <authorList>
            <person name="Durkin A.S."/>
            <person name="McCorrison J."/>
            <person name="Torralba M."/>
            <person name="Gillis M."/>
            <person name="Haft D.H."/>
            <person name="Methe B."/>
            <person name="Sutton G."/>
            <person name="Nelson K.E."/>
        </authorList>
    </citation>
    <scope>NUCLEOTIDE SEQUENCE [LARGE SCALE GENOMIC DNA]</scope>
    <source>
        <strain evidence="4 5">ATCC 51270</strain>
    </source>
</reference>
<dbReference type="PATRIC" id="fig|887901.3.peg.1151"/>
<gene>
    <name evidence="4" type="ORF">HMPREF0636_0031</name>
</gene>
<dbReference type="OrthoDB" id="1070929at2"/>
<keyword evidence="1 4" id="KW-0238">DNA-binding</keyword>
<feature type="region of interest" description="Disordered" evidence="2">
    <location>
        <begin position="140"/>
        <end position="166"/>
    </location>
</feature>
<dbReference type="Proteomes" id="UP000023482">
    <property type="component" value="Unassembled WGS sequence"/>
</dbReference>